<dbReference type="SUPFAM" id="SSF53067">
    <property type="entry name" value="Actin-like ATPase domain"/>
    <property type="match status" value="2"/>
</dbReference>
<evidence type="ECO:0000256" key="6">
    <source>
        <dbReference type="SAM" id="SignalP"/>
    </source>
</evidence>
<dbReference type="Gene3D" id="2.60.34.10">
    <property type="entry name" value="Substrate Binding Domain Of DNAk, Chain A, domain 1"/>
    <property type="match status" value="1"/>
</dbReference>
<dbReference type="GO" id="GO:0030968">
    <property type="term" value="P:endoplasmic reticulum unfolded protein response"/>
    <property type="evidence" value="ECO:0007669"/>
    <property type="project" value="TreeGrafter"/>
</dbReference>
<evidence type="ECO:0000313" key="8">
    <source>
        <dbReference type="EMBL" id="PWV02621.1"/>
    </source>
</evidence>
<dbReference type="AlphaFoldDB" id="A0A2V2UU00"/>
<dbReference type="VEuPathDB" id="TriTrypDB:TcCL_ESM01889"/>
<keyword evidence="4" id="KW-0143">Chaperone</keyword>
<keyword evidence="2" id="KW-0256">Endoplasmic reticulum</keyword>
<dbReference type="VEuPathDB" id="TriTrypDB:C3747_1g322"/>
<dbReference type="PANTHER" id="PTHR45639:SF3">
    <property type="entry name" value="HYPOXIA UP-REGULATED PROTEIN 1"/>
    <property type="match status" value="1"/>
</dbReference>
<dbReference type="CDD" id="cd10230">
    <property type="entry name" value="ASKHA_NBD_HSP70_HYOU1"/>
    <property type="match status" value="1"/>
</dbReference>
<dbReference type="OrthoDB" id="10262720at2759"/>
<evidence type="ECO:0000256" key="5">
    <source>
        <dbReference type="SAM" id="MobiDB-lite"/>
    </source>
</evidence>
<dbReference type="Gene3D" id="1.20.1270.10">
    <property type="match status" value="1"/>
</dbReference>
<comment type="caution">
    <text evidence="7">The sequence shown here is derived from an EMBL/GenBank/DDBJ whole genome shotgun (WGS) entry which is preliminary data.</text>
</comment>
<dbReference type="VEuPathDB" id="TriTrypDB:TcYC6_0071230"/>
<dbReference type="VEuPathDB" id="TriTrypDB:TCSYLVIO_005689"/>
<evidence type="ECO:0000256" key="3">
    <source>
        <dbReference type="ARBA" id="ARBA00022840"/>
    </source>
</evidence>
<feature type="chain" id="PRO_5036053365" description="Heat shock protein 70 (Hsp70)" evidence="6">
    <location>
        <begin position="20"/>
        <end position="722"/>
    </location>
</feature>
<organism evidence="7 9">
    <name type="scientific">Trypanosoma cruzi</name>
    <dbReference type="NCBI Taxonomy" id="5693"/>
    <lineage>
        <taxon>Eukaryota</taxon>
        <taxon>Discoba</taxon>
        <taxon>Euglenozoa</taxon>
        <taxon>Kinetoplastea</taxon>
        <taxon>Metakinetoplastina</taxon>
        <taxon>Trypanosomatida</taxon>
        <taxon>Trypanosomatidae</taxon>
        <taxon>Trypanosoma</taxon>
        <taxon>Schizotrypanum</taxon>
    </lineage>
</organism>
<feature type="signal peptide" evidence="6">
    <location>
        <begin position="1"/>
        <end position="19"/>
    </location>
</feature>
<evidence type="ECO:0000256" key="2">
    <source>
        <dbReference type="ARBA" id="ARBA00022824"/>
    </source>
</evidence>
<dbReference type="VEuPathDB" id="TriTrypDB:C4B63_86g54"/>
<dbReference type="InterPro" id="IPR013126">
    <property type="entry name" value="Hsp_70_fam"/>
</dbReference>
<evidence type="ECO:0000256" key="1">
    <source>
        <dbReference type="ARBA" id="ARBA00022741"/>
    </source>
</evidence>
<dbReference type="FunFam" id="3.90.640.10:FF:000004">
    <property type="entry name" value="Heat shock 70 kDa protein 4"/>
    <property type="match status" value="1"/>
</dbReference>
<dbReference type="Gene3D" id="3.30.30.30">
    <property type="match status" value="1"/>
</dbReference>
<dbReference type="Pfam" id="PF00012">
    <property type="entry name" value="HSP70"/>
    <property type="match status" value="1"/>
</dbReference>
<dbReference type="InterPro" id="IPR043129">
    <property type="entry name" value="ATPase_NBD"/>
</dbReference>
<dbReference type="GO" id="GO:0005524">
    <property type="term" value="F:ATP binding"/>
    <property type="evidence" value="ECO:0007669"/>
    <property type="project" value="UniProtKB-KW"/>
</dbReference>
<dbReference type="GO" id="GO:0140662">
    <property type="term" value="F:ATP-dependent protein folding chaperone"/>
    <property type="evidence" value="ECO:0007669"/>
    <property type="project" value="InterPro"/>
</dbReference>
<reference evidence="7 9" key="1">
    <citation type="journal article" date="2018" name="Microb. Genom.">
        <title>Expanding an expanded genome: long-read sequencing of Trypanosoma cruzi.</title>
        <authorList>
            <person name="Berna L."/>
            <person name="Rodriguez M."/>
            <person name="Chiribao M.L."/>
            <person name="Parodi-Talice A."/>
            <person name="Pita S."/>
            <person name="Rijo G."/>
            <person name="Alvarez-Valin F."/>
            <person name="Robello C."/>
        </authorList>
    </citation>
    <scope>NUCLEOTIDE SEQUENCE [LARGE SCALE GENOMIC DNA]</scope>
    <source>
        <strain evidence="7 9">Dm28c</strain>
    </source>
</reference>
<dbReference type="EMBL" id="PRFA01000086">
    <property type="protein sequence ID" value="PWU87705.1"/>
    <property type="molecule type" value="Genomic_DNA"/>
</dbReference>
<dbReference type="Proteomes" id="UP000246121">
    <property type="component" value="Unassembled WGS sequence"/>
</dbReference>
<dbReference type="Gene3D" id="3.90.640.10">
    <property type="entry name" value="Actin, Chain A, domain 4"/>
    <property type="match status" value="1"/>
</dbReference>
<name>A0A2V2UU00_TRYCR</name>
<dbReference type="VEuPathDB" id="TriTrypDB:TcBrA4_0060230"/>
<feature type="region of interest" description="Disordered" evidence="5">
    <location>
        <begin position="701"/>
        <end position="722"/>
    </location>
</feature>
<dbReference type="VEuPathDB" id="TriTrypDB:C4B63_2g289"/>
<dbReference type="PANTHER" id="PTHR45639">
    <property type="entry name" value="HSC70CB, ISOFORM G-RELATED"/>
    <property type="match status" value="1"/>
</dbReference>
<dbReference type="VEuPathDB" id="TriTrypDB:TCDM_08776"/>
<protein>
    <recommendedName>
        <fullName evidence="10">Heat shock protein 70 (Hsp70)</fullName>
    </recommendedName>
</protein>
<keyword evidence="6" id="KW-0732">Signal</keyword>
<evidence type="ECO:0008006" key="10">
    <source>
        <dbReference type="Google" id="ProtNLM"/>
    </source>
</evidence>
<gene>
    <name evidence="8" type="ORF">C4B63_2g289</name>
    <name evidence="7" type="ORF">C4B63_86g54</name>
</gene>
<proteinExistence type="predicted"/>
<dbReference type="PRINTS" id="PR00301">
    <property type="entry name" value="HEATSHOCK70"/>
</dbReference>
<sequence length="722" mass="80588">MQIVSFVILAILLSYGASANVLGIDFGSEYIEVAGPHNGNNVDIVLNEQSHRKTDNYIGFKNGERYIGDQAKALAARFPLNMVTMINQLIGILCDSTEFAMLKDLEFEFEIRPEERNTIGFCFSQDGNYTAEELYAMVLQYCQSISEKDGVVDPKSVVITIPFHSSMGKRQAILEAARLVGMNVLGLMHSTTAAAFYYGIRRRGLGNKTMNLLVYDIGSTHTEVGIYKFSPPVAQSGKKIKNADSFGTLTTMAVVDDTFLGGRAFDLCIAKIFEAEAMNKMKISKVIGGKTIPERKSQFSLLRAAKKSREILSANSKTPVTIEGIVPERDFSTEISRKDLEEKCSHLFERVPKLAEEALSKAGLSLSDIDAFEMMGGTSRTPKIISDLSAMLGREVDRTLNSDEAAAVGAAYYALRLSPFYRVRSFRVEEHIPFVFFFSITSSSKNSSQSRRLLAENPALGMRQSITLNRTEDFTVEIFESNNCVVKIQVMGVKTTLERLGFFAPTIVHPNNSHIVRVQLRINDSGLFEVDEADVIYRYAANVSSKIKLNTTTKDLNTSDITNTSNITNTSYRTVHNIKMKRTSATVATTVSFTNPSPLSEEAFRRSKKRIAEILDKERKKHEAAVAKNNLEAYVFWAKSEGILENETALGVISTEKLEMLRKKLSEVQEWLEDEDCGSEPCSKEEYEKKMEEIKQIVRQEPDATNETEVVIESSDDDRGDL</sequence>
<keyword evidence="1" id="KW-0547">Nucleotide-binding</keyword>
<evidence type="ECO:0000313" key="9">
    <source>
        <dbReference type="Proteomes" id="UP000246121"/>
    </source>
</evidence>
<dbReference type="SUPFAM" id="SSF100934">
    <property type="entry name" value="Heat shock protein 70kD (HSP70), C-terminal subdomain"/>
    <property type="match status" value="1"/>
</dbReference>
<dbReference type="VEuPathDB" id="TriTrypDB:TcCLB.506885.440"/>
<dbReference type="EMBL" id="PRFA01000002">
    <property type="protein sequence ID" value="PWV02621.1"/>
    <property type="molecule type" value="Genomic_DNA"/>
</dbReference>
<dbReference type="InterPro" id="IPR029048">
    <property type="entry name" value="HSP70_C_sf"/>
</dbReference>
<dbReference type="Gene3D" id="3.30.420.40">
    <property type="match status" value="2"/>
</dbReference>
<evidence type="ECO:0000256" key="4">
    <source>
        <dbReference type="ARBA" id="ARBA00023186"/>
    </source>
</evidence>
<accession>A0A2V2UU00</accession>
<dbReference type="VEuPathDB" id="TriTrypDB:TcCL_ESM12806"/>
<evidence type="ECO:0000313" key="7">
    <source>
        <dbReference type="EMBL" id="PWU87705.1"/>
    </source>
</evidence>
<dbReference type="VEuPathDB" id="TriTrypDB:BCY84_14457"/>
<dbReference type="VEuPathDB" id="TriTrypDB:TcCLB.508457.20"/>
<dbReference type="InterPro" id="IPR029047">
    <property type="entry name" value="HSP70_peptide-bd_sf"/>
</dbReference>
<dbReference type="VEuPathDB" id="TriTrypDB:ECC02_005927"/>
<dbReference type="VEuPathDB" id="TriTrypDB:TcG_06977"/>
<dbReference type="GO" id="GO:0034663">
    <property type="term" value="C:endoplasmic reticulum chaperone complex"/>
    <property type="evidence" value="ECO:0007669"/>
    <property type="project" value="TreeGrafter"/>
</dbReference>
<dbReference type="VEuPathDB" id="TriTrypDB:Tc_MARK_4314"/>
<keyword evidence="3" id="KW-0067">ATP-binding</keyword>